<evidence type="ECO:0000256" key="1">
    <source>
        <dbReference type="ARBA" id="ARBA00022722"/>
    </source>
</evidence>
<dbReference type="AlphaFoldDB" id="A0A9N9KY69"/>
<dbReference type="Pfam" id="PF00929">
    <property type="entry name" value="RNase_T"/>
    <property type="match status" value="1"/>
</dbReference>
<keyword evidence="2" id="KW-0378">Hydrolase</keyword>
<sequence length="297" mass="34305">MGNAHEQRYEFLCIVDFEASISKTQSGCSQEMIEFPLVLLSTTNTCLDVIDEFHTFIRPQRNLLGKNRQEIPQRVLDESPIFPEAWEMLLLFLERHKATESNTLAITCGDWDFKTMLPTEQTYYRIDGVPLFERWCNIKHAFKAFTGKKADSMVRMLNVIGQDLIGTHHSGIDDARNIASIVRWLYQQGHVFRVTSDGSIDEQALQHQQVLQREKAEWKRATEEARIAKLSVGATPPQEMFQSDLYFSAWDDEGIPTHLADGTPLSKSAINKRKKMWRVQKSLHEKYLAWQDSKLEV</sequence>
<feature type="domain" description="Exonuclease" evidence="4">
    <location>
        <begin position="11"/>
        <end position="191"/>
    </location>
</feature>
<accession>A0A9N9KY69</accession>
<dbReference type="PANTHER" id="PTHR23044:SF61">
    <property type="entry name" value="3'-5' EXORIBONUCLEASE 1-RELATED"/>
    <property type="match status" value="1"/>
</dbReference>
<dbReference type="GO" id="GO:0000175">
    <property type="term" value="F:3'-5'-RNA exonuclease activity"/>
    <property type="evidence" value="ECO:0007669"/>
    <property type="project" value="InterPro"/>
</dbReference>
<dbReference type="OrthoDB" id="448399at2759"/>
<keyword evidence="6" id="KW-1185">Reference proteome</keyword>
<evidence type="ECO:0000256" key="2">
    <source>
        <dbReference type="ARBA" id="ARBA00022801"/>
    </source>
</evidence>
<dbReference type="Proteomes" id="UP000696280">
    <property type="component" value="Unassembled WGS sequence"/>
</dbReference>
<dbReference type="PANTHER" id="PTHR23044">
    <property type="entry name" value="3'-5' EXONUCLEASE ERI1-RELATED"/>
    <property type="match status" value="1"/>
</dbReference>
<reference evidence="5" key="1">
    <citation type="submission" date="2021-07" db="EMBL/GenBank/DDBJ databases">
        <authorList>
            <person name="Durling M."/>
        </authorList>
    </citation>
    <scope>NUCLEOTIDE SEQUENCE</scope>
</reference>
<dbReference type="InterPro" id="IPR051274">
    <property type="entry name" value="3-5_Exoribonuclease"/>
</dbReference>
<dbReference type="InterPro" id="IPR012337">
    <property type="entry name" value="RNaseH-like_sf"/>
</dbReference>
<keyword evidence="1" id="KW-0540">Nuclease</keyword>
<dbReference type="SMART" id="SM00479">
    <property type="entry name" value="EXOIII"/>
    <property type="match status" value="1"/>
</dbReference>
<protein>
    <recommendedName>
        <fullName evidence="4">Exonuclease domain-containing protein</fullName>
    </recommendedName>
</protein>
<name>A0A9N9KY69_9HELO</name>
<proteinExistence type="predicted"/>
<evidence type="ECO:0000259" key="4">
    <source>
        <dbReference type="SMART" id="SM00479"/>
    </source>
</evidence>
<dbReference type="InterPro" id="IPR013520">
    <property type="entry name" value="Ribonucl_H"/>
</dbReference>
<keyword evidence="3" id="KW-0269">Exonuclease</keyword>
<dbReference type="CDD" id="cd06133">
    <property type="entry name" value="ERI-1_3'hExo_like"/>
    <property type="match status" value="1"/>
</dbReference>
<dbReference type="InterPro" id="IPR047201">
    <property type="entry name" value="ERI-1_3'hExo-like"/>
</dbReference>
<dbReference type="Gene3D" id="3.30.420.10">
    <property type="entry name" value="Ribonuclease H-like superfamily/Ribonuclease H"/>
    <property type="match status" value="1"/>
</dbReference>
<evidence type="ECO:0000256" key="3">
    <source>
        <dbReference type="ARBA" id="ARBA00022839"/>
    </source>
</evidence>
<dbReference type="GO" id="GO:0003676">
    <property type="term" value="F:nucleic acid binding"/>
    <property type="evidence" value="ECO:0007669"/>
    <property type="project" value="InterPro"/>
</dbReference>
<gene>
    <name evidence="5" type="ORF">HYFRA_00004673</name>
</gene>
<evidence type="ECO:0000313" key="5">
    <source>
        <dbReference type="EMBL" id="CAG8954748.1"/>
    </source>
</evidence>
<dbReference type="SUPFAM" id="SSF53098">
    <property type="entry name" value="Ribonuclease H-like"/>
    <property type="match status" value="1"/>
</dbReference>
<dbReference type="EMBL" id="CAJVRL010000057">
    <property type="protein sequence ID" value="CAG8954748.1"/>
    <property type="molecule type" value="Genomic_DNA"/>
</dbReference>
<evidence type="ECO:0000313" key="6">
    <source>
        <dbReference type="Proteomes" id="UP000696280"/>
    </source>
</evidence>
<dbReference type="InterPro" id="IPR036397">
    <property type="entry name" value="RNaseH_sf"/>
</dbReference>
<comment type="caution">
    <text evidence="5">The sequence shown here is derived from an EMBL/GenBank/DDBJ whole genome shotgun (WGS) entry which is preliminary data.</text>
</comment>
<organism evidence="5 6">
    <name type="scientific">Hymenoscyphus fraxineus</name>
    <dbReference type="NCBI Taxonomy" id="746836"/>
    <lineage>
        <taxon>Eukaryota</taxon>
        <taxon>Fungi</taxon>
        <taxon>Dikarya</taxon>
        <taxon>Ascomycota</taxon>
        <taxon>Pezizomycotina</taxon>
        <taxon>Leotiomycetes</taxon>
        <taxon>Helotiales</taxon>
        <taxon>Helotiaceae</taxon>
        <taxon>Hymenoscyphus</taxon>
    </lineage>
</organism>